<keyword evidence="2" id="KW-1185">Reference proteome</keyword>
<evidence type="ECO:0000313" key="1">
    <source>
        <dbReference type="EMBL" id="MBD2621638.1"/>
    </source>
</evidence>
<dbReference type="PANTHER" id="PTHR42912">
    <property type="entry name" value="METHYLTRANSFERASE"/>
    <property type="match status" value="1"/>
</dbReference>
<dbReference type="CDD" id="cd02440">
    <property type="entry name" value="AdoMet_MTases"/>
    <property type="match status" value="1"/>
</dbReference>
<dbReference type="RefSeq" id="WP_190720836.1">
    <property type="nucleotide sequence ID" value="NZ_JACJSW010000101.1"/>
</dbReference>
<organism evidence="1 2">
    <name type="scientific">Microcystis flos-aquae FACHB-1344</name>
    <dbReference type="NCBI Taxonomy" id="2692899"/>
    <lineage>
        <taxon>Bacteria</taxon>
        <taxon>Bacillati</taxon>
        <taxon>Cyanobacteriota</taxon>
        <taxon>Cyanophyceae</taxon>
        <taxon>Oscillatoriophycideae</taxon>
        <taxon>Chroococcales</taxon>
        <taxon>Microcystaceae</taxon>
        <taxon>Microcystis</taxon>
    </lineage>
</organism>
<sequence length="292" mass="32534">MTALLKMPRLFYQVAKVKLSQVKSNQTADYDKAAISYDDYYSQYLGSSALELWKKLPVKEGQCILDLACGTGFFTSKLATKVGQEGKITAVDLSTGMLQKNKEKALNKNLTNIDFIQSDALAFLANLSSGSFDGLVCGWGICYMNHSKLSKEIERVLKPGGFLGIIENRACSLKDVSDLFTQVLMDYPQAMTKNIDLHLPKDKDYLIKAFCKNNLEQQEAWNGEVIIPCTNGEQVADYMLKSGASAGFINALRPDLVSEVFQTFIQYAEQRFESQNPVLVKHDFCALLALKN</sequence>
<dbReference type="GO" id="GO:0008168">
    <property type="term" value="F:methyltransferase activity"/>
    <property type="evidence" value="ECO:0007669"/>
    <property type="project" value="UniProtKB-KW"/>
</dbReference>
<keyword evidence="1" id="KW-0808">Transferase</keyword>
<dbReference type="Gene3D" id="3.40.50.150">
    <property type="entry name" value="Vaccinia Virus protein VP39"/>
    <property type="match status" value="1"/>
</dbReference>
<dbReference type="EMBL" id="JACJSW010000101">
    <property type="protein sequence ID" value="MBD2621638.1"/>
    <property type="molecule type" value="Genomic_DNA"/>
</dbReference>
<accession>A0ABR8HQD1</accession>
<proteinExistence type="predicted"/>
<dbReference type="PANTHER" id="PTHR42912:SF93">
    <property type="entry name" value="N6-ADENOSINE-METHYLTRANSFERASE TMT1A"/>
    <property type="match status" value="1"/>
</dbReference>
<dbReference type="SUPFAM" id="SSF53335">
    <property type="entry name" value="S-adenosyl-L-methionine-dependent methyltransferases"/>
    <property type="match status" value="1"/>
</dbReference>
<dbReference type="InterPro" id="IPR050508">
    <property type="entry name" value="Methyltransf_Superfamily"/>
</dbReference>
<keyword evidence="1" id="KW-0489">Methyltransferase</keyword>
<dbReference type="Pfam" id="PF01209">
    <property type="entry name" value="Ubie_methyltran"/>
    <property type="match status" value="1"/>
</dbReference>
<comment type="caution">
    <text evidence="1">The sequence shown here is derived from an EMBL/GenBank/DDBJ whole genome shotgun (WGS) entry which is preliminary data.</text>
</comment>
<dbReference type="Proteomes" id="UP000636187">
    <property type="component" value="Unassembled WGS sequence"/>
</dbReference>
<dbReference type="InterPro" id="IPR029063">
    <property type="entry name" value="SAM-dependent_MTases_sf"/>
</dbReference>
<evidence type="ECO:0000313" key="2">
    <source>
        <dbReference type="Proteomes" id="UP000636187"/>
    </source>
</evidence>
<protein>
    <submittedName>
        <fullName evidence="1">Class I SAM-dependent methyltransferase</fullName>
    </submittedName>
</protein>
<gene>
    <name evidence="1" type="ORF">H6G48_08100</name>
</gene>
<reference evidence="1 2" key="1">
    <citation type="journal article" date="2020" name="ISME J.">
        <title>Comparative genomics reveals insights into cyanobacterial evolution and habitat adaptation.</title>
        <authorList>
            <person name="Chen M.Y."/>
            <person name="Teng W.K."/>
            <person name="Zhao L."/>
            <person name="Hu C.X."/>
            <person name="Zhou Y.K."/>
            <person name="Han B.P."/>
            <person name="Song L.R."/>
            <person name="Shu W.S."/>
        </authorList>
    </citation>
    <scope>NUCLEOTIDE SEQUENCE [LARGE SCALE GENOMIC DNA]</scope>
    <source>
        <strain evidence="1 2">FACHB-1344</strain>
    </source>
</reference>
<name>A0ABR8HQD1_9CHRO</name>
<dbReference type="GO" id="GO:0032259">
    <property type="term" value="P:methylation"/>
    <property type="evidence" value="ECO:0007669"/>
    <property type="project" value="UniProtKB-KW"/>
</dbReference>